<dbReference type="InterPro" id="IPR029132">
    <property type="entry name" value="CBAH/NAAA_C"/>
</dbReference>
<gene>
    <name evidence="4" type="ORF">L2764_16120</name>
</gene>
<dbReference type="GO" id="GO:0016787">
    <property type="term" value="F:hydrolase activity"/>
    <property type="evidence" value="ECO:0007669"/>
    <property type="project" value="UniProtKB-KW"/>
</dbReference>
<keyword evidence="5" id="KW-1185">Reference proteome</keyword>
<feature type="domain" description="Choloylglycine hydrolase/NAAA C-terminal" evidence="3">
    <location>
        <begin position="2"/>
        <end position="305"/>
    </location>
</feature>
<evidence type="ECO:0000313" key="5">
    <source>
        <dbReference type="Proteomes" id="UP001203423"/>
    </source>
</evidence>
<comment type="caution">
    <text evidence="4">The sequence shown here is derived from an EMBL/GenBank/DDBJ whole genome shotgun (WGS) entry which is preliminary data.</text>
</comment>
<reference evidence="4 5" key="1">
    <citation type="submission" date="2022-01" db="EMBL/GenBank/DDBJ databases">
        <title>Whole genome-based taxonomy of the Shewanellaceae.</title>
        <authorList>
            <person name="Martin-Rodriguez A.J."/>
        </authorList>
    </citation>
    <scope>NUCLEOTIDE SEQUENCE [LARGE SCALE GENOMIC DNA]</scope>
    <source>
        <strain evidence="4 5">DSM 17177</strain>
    </source>
</reference>
<dbReference type="RefSeq" id="WP_248941288.1">
    <property type="nucleotide sequence ID" value="NZ_JAKIKS010000068.1"/>
</dbReference>
<dbReference type="PANTHER" id="PTHR35527">
    <property type="entry name" value="CHOLOYLGLYCINE HYDROLASE"/>
    <property type="match status" value="1"/>
</dbReference>
<name>A0ABT0LEP1_9GAMM</name>
<evidence type="ECO:0000256" key="2">
    <source>
        <dbReference type="ARBA" id="ARBA00022801"/>
    </source>
</evidence>
<comment type="similarity">
    <text evidence="1">Belongs to the peptidase C59 family.</text>
</comment>
<keyword evidence="2 4" id="KW-0378">Hydrolase</keyword>
<dbReference type="EMBL" id="JAKIKS010000068">
    <property type="protein sequence ID" value="MCL1125955.1"/>
    <property type="molecule type" value="Genomic_DNA"/>
</dbReference>
<dbReference type="PANTHER" id="PTHR35527:SF2">
    <property type="entry name" value="HYDROLASE"/>
    <property type="match status" value="1"/>
</dbReference>
<evidence type="ECO:0000313" key="4">
    <source>
        <dbReference type="EMBL" id="MCL1125955.1"/>
    </source>
</evidence>
<accession>A0ABT0LEP1</accession>
<dbReference type="InterPro" id="IPR029055">
    <property type="entry name" value="Ntn_hydrolases_N"/>
</dbReference>
<protein>
    <submittedName>
        <fullName evidence="4">Linear amide C-N hydrolase</fullName>
    </submittedName>
</protein>
<organism evidence="4 5">
    <name type="scientific">Shewanella surugensis</name>
    <dbReference type="NCBI Taxonomy" id="212020"/>
    <lineage>
        <taxon>Bacteria</taxon>
        <taxon>Pseudomonadati</taxon>
        <taxon>Pseudomonadota</taxon>
        <taxon>Gammaproteobacteria</taxon>
        <taxon>Alteromonadales</taxon>
        <taxon>Shewanellaceae</taxon>
        <taxon>Shewanella</taxon>
    </lineage>
</organism>
<evidence type="ECO:0000259" key="3">
    <source>
        <dbReference type="Pfam" id="PF02275"/>
    </source>
</evidence>
<dbReference type="Pfam" id="PF02275">
    <property type="entry name" value="CBAH"/>
    <property type="match status" value="1"/>
</dbReference>
<dbReference type="Proteomes" id="UP001203423">
    <property type="component" value="Unassembled WGS sequence"/>
</dbReference>
<sequence length="356" mass="39869">MCTRVLYTCDENQTYTGRNMDWFESPKSQIWAYPALTKRDGAGGSNSPCWQSKYSSITTANYNIATSDGINEKGLTANLLWLANSQYPNPQKSQSRRPMSISIWAQYILDLCETVEDAINAMDNVYIVTAVIPEAQRKALCHLSIGDKAGNSAIFEYIDGILHISSNVDLANPPTNYFRYTKTEVKVMTNEPTFSEQLKFNAYWQAVNNSSLVALPGTSSSEARFVRASYYSKNLVETVDQNEALAGLFSVMHNAARPIGKEEVQNDSPNESRTWYSSFAVQNKPTYYFQSMYSPFLIWLHFDEIKFPSHACSENLGLHLSLNENGVSKQGGKVLSGNVVDKLTLAKTFDFLPANH</sequence>
<dbReference type="SUPFAM" id="SSF56235">
    <property type="entry name" value="N-terminal nucleophile aminohydrolases (Ntn hydrolases)"/>
    <property type="match status" value="1"/>
</dbReference>
<evidence type="ECO:0000256" key="1">
    <source>
        <dbReference type="ARBA" id="ARBA00006625"/>
    </source>
</evidence>
<dbReference type="InterPro" id="IPR052193">
    <property type="entry name" value="Peptidase_C59"/>
</dbReference>
<proteinExistence type="inferred from homology"/>
<dbReference type="Gene3D" id="3.60.60.10">
    <property type="entry name" value="Penicillin V Acylase, Chain A"/>
    <property type="match status" value="1"/>
</dbReference>